<name>A0A0B4U5X4_MACBL</name>
<dbReference type="EMBL" id="KM373204">
    <property type="protein sequence ID" value="AJC10848.1"/>
    <property type="molecule type" value="Genomic_DNA"/>
</dbReference>
<sequence length="42" mass="5027">MPQMAPLYWSISLLLVWVVLGSVCVLVWWMLSSSRYCFRYKN</sequence>
<keyword evidence="1" id="KW-1133">Transmembrane helix</keyword>
<geneLocation type="mitochondrion" evidence="2"/>
<reference evidence="7" key="2">
    <citation type="submission" date="2018-05" db="EMBL/GenBank/DDBJ databases">
        <title>Complete mitogenomes of Limecola baltica reveal old and feature-rich doubly uniparental inheritance of mitochondria in Tellinidae.</title>
        <authorList>
            <person name="Smietanka B."/>
            <person name="Lubosny M."/>
            <person name="Lasota R."/>
            <person name="Burzynski A."/>
        </authorList>
    </citation>
    <scope>NUCLEOTIDE SEQUENCE</scope>
    <source>
        <strain evidence="7">F-61-1</strain>
    </source>
</reference>
<evidence type="ECO:0000313" key="5">
    <source>
        <dbReference type="EMBL" id="AJC10835.1"/>
    </source>
</evidence>
<evidence type="ECO:0000313" key="2">
    <source>
        <dbReference type="EMBL" id="AJC10796.1"/>
    </source>
</evidence>
<dbReference type="EMBL" id="KM373202">
    <property type="protein sequence ID" value="AJC10822.1"/>
    <property type="molecule type" value="Genomic_DNA"/>
</dbReference>
<evidence type="ECO:0000256" key="1">
    <source>
        <dbReference type="SAM" id="Phobius"/>
    </source>
</evidence>
<keyword evidence="2" id="KW-0496">Mitochondrion</keyword>
<dbReference type="GeneID" id="44796746"/>
<gene>
    <name evidence="2" type="primary">atp8</name>
    <name evidence="8" type="synonym">ATP8</name>
</gene>
<protein>
    <submittedName>
        <fullName evidence="2">ATP synthase F0 subunit 8</fullName>
    </submittedName>
</protein>
<evidence type="ECO:0000313" key="7">
    <source>
        <dbReference type="EMBL" id="QBM07768.1"/>
    </source>
</evidence>
<organism evidence="2">
    <name type="scientific">Macoma balthica</name>
    <name type="common">Baltic tellin</name>
    <name type="synonym">Limecola balthica</name>
    <dbReference type="NCBI Taxonomy" id="1903275"/>
    <lineage>
        <taxon>Eukaryota</taxon>
        <taxon>Metazoa</taxon>
        <taxon>Spiralia</taxon>
        <taxon>Lophotrochozoa</taxon>
        <taxon>Mollusca</taxon>
        <taxon>Bivalvia</taxon>
        <taxon>Autobranchia</taxon>
        <taxon>Heteroconchia</taxon>
        <taxon>Euheterodonta</taxon>
        <taxon>Imparidentia</taxon>
        <taxon>Neoheterodontei</taxon>
        <taxon>Cardiida</taxon>
        <taxon>Tellinoidea</taxon>
        <taxon>Tellinidae</taxon>
        <taxon>Macoma</taxon>
    </lineage>
</organism>
<dbReference type="EMBL" id="KM373201">
    <property type="protein sequence ID" value="AJC10809.1"/>
    <property type="molecule type" value="Genomic_DNA"/>
</dbReference>
<feature type="transmembrane region" description="Helical" evidence="1">
    <location>
        <begin position="6"/>
        <end position="31"/>
    </location>
</feature>
<proteinExistence type="predicted"/>
<evidence type="ECO:0000313" key="3">
    <source>
        <dbReference type="EMBL" id="AJC10809.1"/>
    </source>
</evidence>
<reference evidence="2" key="1">
    <citation type="journal article" date="2014" name="BMC Evol. Biol.">
        <title>Mitochondrial genomes of the Baltic clam Macoma balthica (Bivalvia: Tellinidae): setting the stage for studying mito-nuclear incompatibilities.</title>
        <authorList>
            <person name="Saunier A."/>
            <person name="Garcia P."/>
            <person name="Becquet V."/>
            <person name="Marsaud N."/>
            <person name="Escudie F."/>
            <person name="Pante E."/>
        </authorList>
    </citation>
    <scope>NUCLEOTIDE SEQUENCE</scope>
    <source>
        <strain evidence="2">A10</strain>
        <strain evidence="3">A6</strain>
        <strain evidence="4">M12</strain>
        <strain evidence="6">W20</strain>
        <strain evidence="5">W4</strain>
        <tissue evidence="2">Muscle foot</tissue>
    </source>
</reference>
<dbReference type="EMBL" id="KM373200">
    <property type="protein sequence ID" value="AJC10796.1"/>
    <property type="molecule type" value="Genomic_DNA"/>
</dbReference>
<dbReference type="AlphaFoldDB" id="A0A0B4U5X4"/>
<evidence type="ECO:0000313" key="8">
    <source>
        <dbReference type="EMBL" id="QID02674.1"/>
    </source>
</evidence>
<dbReference type="EMBL" id="MN528028">
    <property type="protein sequence ID" value="QID02674.1"/>
    <property type="molecule type" value="Genomic_DNA"/>
</dbReference>
<evidence type="ECO:0000313" key="4">
    <source>
        <dbReference type="EMBL" id="AJC10822.1"/>
    </source>
</evidence>
<keyword evidence="1" id="KW-0472">Membrane</keyword>
<dbReference type="EMBL" id="KM373203">
    <property type="protein sequence ID" value="AJC10835.1"/>
    <property type="molecule type" value="Genomic_DNA"/>
</dbReference>
<accession>A0A0B4U5X4</accession>
<dbReference type="EMBL" id="MH285592">
    <property type="protein sequence ID" value="QBM07768.1"/>
    <property type="molecule type" value="Genomic_DNA"/>
</dbReference>
<evidence type="ECO:0000313" key="6">
    <source>
        <dbReference type="EMBL" id="AJC10848.1"/>
    </source>
</evidence>
<keyword evidence="1" id="KW-0812">Transmembrane</keyword>
<dbReference type="RefSeq" id="YP_009740341.1">
    <property type="nucleotide sequence ID" value="NC_046519.1"/>
</dbReference>
<reference evidence="8" key="3">
    <citation type="submission" date="2019-09" db="EMBL/GenBank/DDBJ databases">
        <title>Unorthodox features in two venerid bivalves with doubly uniparental inheritance of mitochondria.</title>
        <authorList>
            <person name="Capt C."/>
            <person name="Bouvet K."/>
            <person name="Guerra D."/>
            <person name="Robicheau B.M."/>
            <person name="Stewart D.T."/>
            <person name="Pante E."/>
            <person name="Breton S."/>
        </authorList>
    </citation>
    <scope>NUCLEOTIDE SEQUENCE</scope>
</reference>